<keyword evidence="5 6" id="KW-0833">Ubl conjugation pathway</keyword>
<evidence type="ECO:0000256" key="2">
    <source>
        <dbReference type="ARBA" id="ARBA00006331"/>
    </source>
</evidence>
<dbReference type="InterPro" id="IPR016024">
    <property type="entry name" value="ARM-type_fold"/>
</dbReference>
<dbReference type="SMART" id="SM00119">
    <property type="entry name" value="HECTc"/>
    <property type="match status" value="1"/>
</dbReference>
<proteinExistence type="inferred from homology"/>
<comment type="catalytic activity">
    <reaction evidence="1">
        <text>S-ubiquitinyl-[E2 ubiquitin-conjugating enzyme]-L-cysteine + [acceptor protein]-L-lysine = [E2 ubiquitin-conjugating enzyme]-L-cysteine + N(6)-ubiquitinyl-[acceptor protein]-L-lysine.</text>
        <dbReference type="EC" id="2.3.2.26"/>
    </reaction>
</comment>
<dbReference type="STRING" id="1353009.A0A1Y2IVP9"/>
<dbReference type="Gene3D" id="3.90.1750.10">
    <property type="entry name" value="Hect, E3 ligase catalytic domains"/>
    <property type="match status" value="1"/>
</dbReference>
<dbReference type="InterPro" id="IPR011989">
    <property type="entry name" value="ARM-like"/>
</dbReference>
<feature type="compositionally biased region" description="Basic and acidic residues" evidence="7">
    <location>
        <begin position="44"/>
        <end position="54"/>
    </location>
</feature>
<dbReference type="GO" id="GO:0061630">
    <property type="term" value="F:ubiquitin protein ligase activity"/>
    <property type="evidence" value="ECO:0007669"/>
    <property type="project" value="UniProtKB-EC"/>
</dbReference>
<evidence type="ECO:0000256" key="7">
    <source>
        <dbReference type="SAM" id="MobiDB-lite"/>
    </source>
</evidence>
<dbReference type="EMBL" id="KZ084095">
    <property type="protein sequence ID" value="OSD04733.1"/>
    <property type="molecule type" value="Genomic_DNA"/>
</dbReference>
<protein>
    <recommendedName>
        <fullName evidence="3">HECT-type E3 ubiquitin transferase</fullName>
        <ecNumber evidence="3">2.3.2.26</ecNumber>
    </recommendedName>
</protein>
<dbReference type="GO" id="GO:0000209">
    <property type="term" value="P:protein polyubiquitination"/>
    <property type="evidence" value="ECO:0007669"/>
    <property type="project" value="TreeGrafter"/>
</dbReference>
<feature type="compositionally biased region" description="Low complexity" evidence="7">
    <location>
        <begin position="177"/>
        <end position="189"/>
    </location>
</feature>
<feature type="compositionally biased region" description="Basic and acidic residues" evidence="7">
    <location>
        <begin position="201"/>
        <end position="213"/>
    </location>
</feature>
<feature type="compositionally biased region" description="Low complexity" evidence="7">
    <location>
        <begin position="128"/>
        <end position="137"/>
    </location>
</feature>
<dbReference type="PANTHER" id="PTHR45670">
    <property type="entry name" value="E3 UBIQUITIN-PROTEIN LIGASE TRIP12"/>
    <property type="match status" value="1"/>
</dbReference>
<evidence type="ECO:0000256" key="3">
    <source>
        <dbReference type="ARBA" id="ARBA00012485"/>
    </source>
</evidence>
<dbReference type="OrthoDB" id="423283at2759"/>
<gene>
    <name evidence="9" type="ORF">PYCCODRAFT_1386009</name>
</gene>
<name>A0A1Y2IVP9_TRAC3</name>
<evidence type="ECO:0000256" key="6">
    <source>
        <dbReference type="PROSITE-ProRule" id="PRU00104"/>
    </source>
</evidence>
<keyword evidence="4" id="KW-0808">Transferase</keyword>
<dbReference type="InterPro" id="IPR035983">
    <property type="entry name" value="Hect_E3_ubiquitin_ligase"/>
</dbReference>
<dbReference type="SUPFAM" id="SSF56204">
    <property type="entry name" value="Hect, E3 ligase catalytic domain"/>
    <property type="match status" value="1"/>
</dbReference>
<feature type="region of interest" description="Disordered" evidence="7">
    <location>
        <begin position="1"/>
        <end position="252"/>
    </location>
</feature>
<dbReference type="EC" id="2.3.2.26" evidence="3"/>
<feature type="region of interest" description="Disordered" evidence="7">
    <location>
        <begin position="1378"/>
        <end position="1405"/>
    </location>
</feature>
<feature type="domain" description="HECT" evidence="8">
    <location>
        <begin position="1571"/>
        <end position="1919"/>
    </location>
</feature>
<dbReference type="Pfam" id="PF00632">
    <property type="entry name" value="HECT"/>
    <property type="match status" value="1"/>
</dbReference>
<feature type="compositionally biased region" description="Low complexity" evidence="7">
    <location>
        <begin position="1152"/>
        <end position="1161"/>
    </location>
</feature>
<dbReference type="PANTHER" id="PTHR45670:SF1">
    <property type="entry name" value="E3 UBIQUITIN-PROTEIN LIGASE HECTD1"/>
    <property type="match status" value="1"/>
</dbReference>
<dbReference type="PROSITE" id="PS50237">
    <property type="entry name" value="HECT"/>
    <property type="match status" value="1"/>
</dbReference>
<feature type="region of interest" description="Disordered" evidence="7">
    <location>
        <begin position="1152"/>
        <end position="1236"/>
    </location>
</feature>
<accession>A0A1Y2IVP9</accession>
<dbReference type="Proteomes" id="UP000193067">
    <property type="component" value="Unassembled WGS sequence"/>
</dbReference>
<organism evidence="9 10">
    <name type="scientific">Trametes coccinea (strain BRFM310)</name>
    <name type="common">Pycnoporus coccineus</name>
    <dbReference type="NCBI Taxonomy" id="1353009"/>
    <lineage>
        <taxon>Eukaryota</taxon>
        <taxon>Fungi</taxon>
        <taxon>Dikarya</taxon>
        <taxon>Basidiomycota</taxon>
        <taxon>Agaricomycotina</taxon>
        <taxon>Agaricomycetes</taxon>
        <taxon>Polyporales</taxon>
        <taxon>Polyporaceae</taxon>
        <taxon>Trametes</taxon>
    </lineage>
</organism>
<feature type="region of interest" description="Disordered" evidence="7">
    <location>
        <begin position="719"/>
        <end position="738"/>
    </location>
</feature>
<feature type="compositionally biased region" description="Basic and acidic residues" evidence="7">
    <location>
        <begin position="864"/>
        <end position="875"/>
    </location>
</feature>
<dbReference type="Gene3D" id="3.30.2410.10">
    <property type="entry name" value="Hect, E3 ligase catalytic domain"/>
    <property type="match status" value="1"/>
</dbReference>
<feature type="compositionally biased region" description="Basic and acidic residues" evidence="7">
    <location>
        <begin position="67"/>
        <end position="87"/>
    </location>
</feature>
<dbReference type="InterPro" id="IPR000569">
    <property type="entry name" value="HECT_dom"/>
</dbReference>
<feature type="region of interest" description="Disordered" evidence="7">
    <location>
        <begin position="859"/>
        <end position="884"/>
    </location>
</feature>
<dbReference type="CDD" id="cd00078">
    <property type="entry name" value="HECTc"/>
    <property type="match status" value="1"/>
</dbReference>
<feature type="compositionally biased region" description="Low complexity" evidence="7">
    <location>
        <begin position="1206"/>
        <end position="1226"/>
    </location>
</feature>
<evidence type="ECO:0000256" key="1">
    <source>
        <dbReference type="ARBA" id="ARBA00000885"/>
    </source>
</evidence>
<reference evidence="9 10" key="1">
    <citation type="journal article" date="2015" name="Biotechnol. Biofuels">
        <title>Enhanced degradation of softwood versus hardwood by the white-rot fungus Pycnoporus coccineus.</title>
        <authorList>
            <person name="Couturier M."/>
            <person name="Navarro D."/>
            <person name="Chevret D."/>
            <person name="Henrissat B."/>
            <person name="Piumi F."/>
            <person name="Ruiz-Duenas F.J."/>
            <person name="Martinez A.T."/>
            <person name="Grigoriev I.V."/>
            <person name="Riley R."/>
            <person name="Lipzen A."/>
            <person name="Berrin J.G."/>
            <person name="Master E.R."/>
            <person name="Rosso M.N."/>
        </authorList>
    </citation>
    <scope>NUCLEOTIDE SEQUENCE [LARGE SCALE GENOMIC DNA]</scope>
    <source>
        <strain evidence="9 10">BRFM310</strain>
    </source>
</reference>
<feature type="compositionally biased region" description="Low complexity" evidence="7">
    <location>
        <begin position="1296"/>
        <end position="1307"/>
    </location>
</feature>
<feature type="compositionally biased region" description="Low complexity" evidence="7">
    <location>
        <begin position="1"/>
        <end position="14"/>
    </location>
</feature>
<feature type="compositionally biased region" description="Low complexity" evidence="7">
    <location>
        <begin position="55"/>
        <end position="65"/>
    </location>
</feature>
<feature type="compositionally biased region" description="Basic and acidic residues" evidence="7">
    <location>
        <begin position="728"/>
        <end position="738"/>
    </location>
</feature>
<comment type="similarity">
    <text evidence="2">Belongs to the UPL family. K-HECT subfamily.</text>
</comment>
<feature type="active site" description="Glycyl thioester intermediate" evidence="6">
    <location>
        <position position="1886"/>
    </location>
</feature>
<dbReference type="SUPFAM" id="SSF48371">
    <property type="entry name" value="ARM repeat"/>
    <property type="match status" value="1"/>
</dbReference>
<sequence>MDSTQSQAATSTSSPNPAHTEEQPQATASESKVLRTSARVKAAKQKEKQKERSSAESQQPSSSSSKRVRDTSSHKGKGKEVADESRASKRARRSTFPTTSALTINEPVKDSKGKKRAAPEERSDEDSTTAATSASASKKLRRPTSAYSLRPRADNQSSADMTRKTRATSGKGKVTAKSKALMSSASSSRAGDEDVDMVDAECIHDEGGPHDERHDDDDDHDDLDDDGGGGLDDDEDDEEAERDFASSLGGMGNEASAMSIFGDYRQLGSYMMGISGRLKTMLNNIKPTADPTTRLVTLQELSELLSISTEDTLAGSFQVEAFIRELVRILGGTGNDEDEGDDDEIGEQDEDAALAAALAMSAGGGGAYQGDENLEAQVLACRCLANLMEALPGVAHTVVYHGAIPVLCSKLIEISYIDLAEQTLSTLEKISEEFPSSIVREGGLAALLNYLDFFSIAVQRTALQAAANCCRNVSVEHFSMIRAVWPIIRNCLGYSDQRLVEFACLCVIRIIDSYYRSSPENLEALVDADLIRAVNMLLLPAGGSPLIAASTYTLLLRALATCARVSPKITLVLLEAGIVDTLYQILTGVLPPASDGVEEQGDAAGGQGLGGGLADMTVMENLAHRPKDQIEEALSLVSELMPPLPKDGVFDHKGYTEKALNKMMKAKAKAERAAARQAAAAAAAAQAGTSSSGTRANSSTTVPATSEEGKAPEAMQIDSQAAPDGDDPLPRLDKDPPVVDRTELLRSNPQVVGRFLRLIVPILVDVYAASVNTPVRVRTLTGLLKAVSFLSGDELKQVFSFVPIASFASSILSSKDHPSLVIGALQLVELLLAKVPAEYKPVFRREGVFHEIENLASRPITSPRSKDKGTDKDGSEAPSPADTGIATAVPVSISVISSAPYKKLSSLTMEPDDAITLRARVIRFKYLASDDSASSDDLFVNLRRLVDRINDPAVPEKDISAALTELAALFGSQHTSVSSFELLQSGVIDGLLQFFANAEYAVPSSRRQELFFTAFTSRKSKGTGGQTPLAVFVKKLQESLTRMEPFEVISIAQNADESKRSSPSLLARQLRLRLVAAEDADTPRNLNNIVVSIHAIATFQALHDYLRPRVAGLLSSSSRLSGMLAALAASGLTPPSSRFGLAESLARASENAAASASTAGVSRRRSMRLSAKQKAPADTAADPSGEPSEASASISGAGLESASAKGASEVAEGESVASAAEPAPSETVVNDDEFTADFTDDEVDVDAEVIEDEDPDNSISDKTINVSVGEDGSKVEAQTPDGTHVPTPGSSRGLLSSTPTPRTSTPKTSYAAALKAKPSDWHLEFSMDDHKLPLDLTVYGAIHQHEMRKHKASGSPFIPSMIWQGVYSIKFKKVAGPLPSSDARADETGLRSRSPSPSLSSLPDDAPHAKILKLLRVLHKINAQESEWATPATAKRILASSAFVNNKLTAKLTRQLEEPMIVASSCLPDWALDLPQHFPFLFPFATRYNFLQSTSFGYARLILKWQSQQSRGQDSSRRDDGVGFLGRLQRQKVRISRKHILESAVKVFELYGSSSSILEVEYFEEVGTGLGPTLEFYSLVSKEFARRDLKIWRDADPTAPGPYVQHPLGLFPAPISPDEIAKDGGQKRTHIIRVIGQFVAKAMLDSRIIDLSFNKVFLKLVLGEEVPLTLESLKRVDPELAASLAKIQNLATAAKTQDEKLRRKLAAIEDMGGVSIEDLGLDFTVPGYDIELRPGGRDIPVTADNVDEYIQEVIDAIIGKGAQTQAQAFREGFSKVFPIGDLQAFTSDELAMLFGNAEEDWSIETLSEALKADHGFNVESRAIRDLIEIMSEYDGPSRRSYLQFITGSPKLPIGGFKGLNPPLTVVRKPHEAPLTADDYLPSVMTCVNYLKLPEYSSKAVMKEKLSIAMREGVGSFHLS</sequence>
<dbReference type="InterPro" id="IPR045322">
    <property type="entry name" value="HECTD1/TRIP12-like"/>
</dbReference>
<dbReference type="GO" id="GO:0016607">
    <property type="term" value="C:nuclear speck"/>
    <property type="evidence" value="ECO:0007669"/>
    <property type="project" value="TreeGrafter"/>
</dbReference>
<feature type="compositionally biased region" description="Polar residues" evidence="7">
    <location>
        <begin position="688"/>
        <end position="704"/>
    </location>
</feature>
<feature type="region of interest" description="Disordered" evidence="7">
    <location>
        <begin position="685"/>
        <end position="713"/>
    </location>
</feature>
<evidence type="ECO:0000256" key="4">
    <source>
        <dbReference type="ARBA" id="ARBA00022679"/>
    </source>
</evidence>
<evidence type="ECO:0000259" key="8">
    <source>
        <dbReference type="PROSITE" id="PS50237"/>
    </source>
</evidence>
<keyword evidence="10" id="KW-1185">Reference proteome</keyword>
<feature type="compositionally biased region" description="Low complexity" evidence="7">
    <location>
        <begin position="1391"/>
        <end position="1403"/>
    </location>
</feature>
<evidence type="ECO:0000256" key="5">
    <source>
        <dbReference type="ARBA" id="ARBA00022786"/>
    </source>
</evidence>
<feature type="region of interest" description="Disordered" evidence="7">
    <location>
        <begin position="1270"/>
        <end position="1307"/>
    </location>
</feature>
<dbReference type="Gene3D" id="1.25.10.10">
    <property type="entry name" value="Leucine-rich Repeat Variant"/>
    <property type="match status" value="1"/>
</dbReference>
<feature type="compositionally biased region" description="Acidic residues" evidence="7">
    <location>
        <begin position="214"/>
        <end position="241"/>
    </location>
</feature>
<dbReference type="InterPro" id="IPR057948">
    <property type="entry name" value="TPR_TRIP12_N"/>
</dbReference>
<dbReference type="Pfam" id="PF25579">
    <property type="entry name" value="TPR_TRIP12_N"/>
    <property type="match status" value="1"/>
</dbReference>
<dbReference type="GO" id="GO:0043161">
    <property type="term" value="P:proteasome-mediated ubiquitin-dependent protein catabolic process"/>
    <property type="evidence" value="ECO:0007669"/>
    <property type="project" value="TreeGrafter"/>
</dbReference>
<feature type="compositionally biased region" description="Basic and acidic residues" evidence="7">
    <location>
        <begin position="107"/>
        <end position="121"/>
    </location>
</feature>
<evidence type="ECO:0000313" key="10">
    <source>
        <dbReference type="Proteomes" id="UP000193067"/>
    </source>
</evidence>
<evidence type="ECO:0000313" key="9">
    <source>
        <dbReference type="EMBL" id="OSD04733.1"/>
    </source>
</evidence>